<evidence type="ECO:0000313" key="10">
    <source>
        <dbReference type="Proteomes" id="UP001497382"/>
    </source>
</evidence>
<dbReference type="SMART" id="SM00181">
    <property type="entry name" value="EGF"/>
    <property type="match status" value="25"/>
</dbReference>
<feature type="disulfide bond" evidence="6">
    <location>
        <begin position="374"/>
        <end position="383"/>
    </location>
</feature>
<feature type="domain" description="EGF-like" evidence="8">
    <location>
        <begin position="493"/>
        <end position="525"/>
    </location>
</feature>
<feature type="disulfide bond" evidence="6">
    <location>
        <begin position="662"/>
        <end position="671"/>
    </location>
</feature>
<dbReference type="GO" id="GO:0016318">
    <property type="term" value="P:ommatidial rotation"/>
    <property type="evidence" value="ECO:0007669"/>
    <property type="project" value="UniProtKB-ARBA"/>
</dbReference>
<dbReference type="FunFam" id="2.10.25.10:FF:000095">
    <property type="entry name" value="Notch, isoform B"/>
    <property type="match status" value="2"/>
</dbReference>
<name>A0AAV2BXG9_9ARAC</name>
<reference evidence="9 10" key="1">
    <citation type="submission" date="2024-04" db="EMBL/GenBank/DDBJ databases">
        <authorList>
            <person name="Rising A."/>
            <person name="Reimegard J."/>
            <person name="Sonavane S."/>
            <person name="Akerstrom W."/>
            <person name="Nylinder S."/>
            <person name="Hedman E."/>
            <person name="Kallberg Y."/>
        </authorList>
    </citation>
    <scope>NUCLEOTIDE SEQUENCE [LARGE SCALE GENOMIC DNA]</scope>
</reference>
<feature type="signal peptide" evidence="7">
    <location>
        <begin position="1"/>
        <end position="23"/>
    </location>
</feature>
<keyword evidence="5" id="KW-0325">Glycoprotein</keyword>
<feature type="disulfide bond" evidence="6">
    <location>
        <begin position="227"/>
        <end position="236"/>
    </location>
</feature>
<dbReference type="GO" id="GO:0005509">
    <property type="term" value="F:calcium ion binding"/>
    <property type="evidence" value="ECO:0007669"/>
    <property type="project" value="InterPro"/>
</dbReference>
<dbReference type="GO" id="GO:0050769">
    <property type="term" value="P:positive regulation of neurogenesis"/>
    <property type="evidence" value="ECO:0007669"/>
    <property type="project" value="UniProtKB-ARBA"/>
</dbReference>
<evidence type="ECO:0000256" key="5">
    <source>
        <dbReference type="ARBA" id="ARBA00023180"/>
    </source>
</evidence>
<keyword evidence="4 6" id="KW-1015">Disulfide bond</keyword>
<feature type="disulfide bond" evidence="6">
    <location>
        <begin position="482"/>
        <end position="491"/>
    </location>
</feature>
<dbReference type="PROSITE" id="PS00022">
    <property type="entry name" value="EGF_1"/>
    <property type="match status" value="8"/>
</dbReference>
<feature type="domain" description="EGF-like" evidence="8">
    <location>
        <begin position="421"/>
        <end position="453"/>
    </location>
</feature>
<dbReference type="FunFam" id="2.10.25.10:FF:000012">
    <property type="entry name" value="Delta-like protein"/>
    <property type="match status" value="2"/>
</dbReference>
<feature type="domain" description="EGF-like" evidence="8">
    <location>
        <begin position="708"/>
        <end position="744"/>
    </location>
</feature>
<feature type="domain" description="EGF-like" evidence="8">
    <location>
        <begin position="166"/>
        <end position="198"/>
    </location>
</feature>
<dbReference type="InterPro" id="IPR009030">
    <property type="entry name" value="Growth_fac_rcpt_cys_sf"/>
</dbReference>
<dbReference type="GO" id="GO:0007411">
    <property type="term" value="P:axon guidance"/>
    <property type="evidence" value="ECO:0007669"/>
    <property type="project" value="TreeGrafter"/>
</dbReference>
<evidence type="ECO:0000259" key="8">
    <source>
        <dbReference type="PROSITE" id="PS50026"/>
    </source>
</evidence>
<evidence type="ECO:0000256" key="4">
    <source>
        <dbReference type="ARBA" id="ARBA00023157"/>
    </source>
</evidence>
<feature type="domain" description="EGF-like" evidence="8">
    <location>
        <begin position="385"/>
        <end position="420"/>
    </location>
</feature>
<feature type="domain" description="EGF-like" evidence="8">
    <location>
        <begin position="129"/>
        <end position="165"/>
    </location>
</feature>
<feature type="domain" description="EGF-like" evidence="8">
    <location>
        <begin position="201"/>
        <end position="237"/>
    </location>
</feature>
<feature type="domain" description="EGF-like" evidence="8">
    <location>
        <begin position="313"/>
        <end position="345"/>
    </location>
</feature>
<evidence type="ECO:0000256" key="2">
    <source>
        <dbReference type="ARBA" id="ARBA00022729"/>
    </source>
</evidence>
<evidence type="ECO:0000256" key="1">
    <source>
        <dbReference type="ARBA" id="ARBA00022536"/>
    </source>
</evidence>
<feature type="non-terminal residue" evidence="9">
    <location>
        <position position="1246"/>
    </location>
</feature>
<dbReference type="InterPro" id="IPR000742">
    <property type="entry name" value="EGF"/>
</dbReference>
<feature type="domain" description="EGF-like" evidence="8">
    <location>
        <begin position="1021"/>
        <end position="1062"/>
    </location>
</feature>
<accession>A0AAV2BXG9</accession>
<keyword evidence="3" id="KW-0677">Repeat</keyword>
<dbReference type="GO" id="GO:0008201">
    <property type="term" value="F:heparin binding"/>
    <property type="evidence" value="ECO:0007669"/>
    <property type="project" value="TreeGrafter"/>
</dbReference>
<dbReference type="GO" id="GO:0048056">
    <property type="term" value="P:R3/R4 cell differentiation"/>
    <property type="evidence" value="ECO:0007669"/>
    <property type="project" value="UniProtKB-ARBA"/>
</dbReference>
<feature type="domain" description="EGF-like" evidence="8">
    <location>
        <begin position="899"/>
        <end position="935"/>
    </location>
</feature>
<dbReference type="PANTHER" id="PTHR45836:SF23">
    <property type="entry name" value="NEUROGENIC LOCUS NOTCH HOMOLOG PROTEIN 1"/>
    <property type="match status" value="1"/>
</dbReference>
<keyword evidence="2 7" id="KW-0732">Signal</keyword>
<feature type="disulfide bond" evidence="6">
    <location>
        <begin position="302"/>
        <end position="311"/>
    </location>
</feature>
<dbReference type="Pfam" id="PF25024">
    <property type="entry name" value="EGF_TEN"/>
    <property type="match status" value="1"/>
</dbReference>
<dbReference type="FunFam" id="2.10.25.10:FF:000610">
    <property type="entry name" value="protein HEG homolog 1 isoform X1"/>
    <property type="match status" value="1"/>
</dbReference>
<dbReference type="Gene3D" id="2.10.25.10">
    <property type="entry name" value="Laminin"/>
    <property type="match status" value="16"/>
</dbReference>
<dbReference type="InterPro" id="IPR051355">
    <property type="entry name" value="Notch/Slit_guidance"/>
</dbReference>
<organism evidence="9 10">
    <name type="scientific">Larinioides sclopetarius</name>
    <dbReference type="NCBI Taxonomy" id="280406"/>
    <lineage>
        <taxon>Eukaryota</taxon>
        <taxon>Metazoa</taxon>
        <taxon>Ecdysozoa</taxon>
        <taxon>Arthropoda</taxon>
        <taxon>Chelicerata</taxon>
        <taxon>Arachnida</taxon>
        <taxon>Araneae</taxon>
        <taxon>Araneomorphae</taxon>
        <taxon>Entelegynae</taxon>
        <taxon>Araneoidea</taxon>
        <taxon>Araneidae</taxon>
        <taxon>Larinioides</taxon>
    </lineage>
</organism>
<feature type="domain" description="EGF-like" evidence="8">
    <location>
        <begin position="240"/>
        <end position="273"/>
    </location>
</feature>
<evidence type="ECO:0000256" key="7">
    <source>
        <dbReference type="SAM" id="SignalP"/>
    </source>
</evidence>
<dbReference type="InterPro" id="IPR001881">
    <property type="entry name" value="EGF-like_Ca-bd_dom"/>
</dbReference>
<dbReference type="EMBL" id="CAXIEN010000564">
    <property type="protein sequence ID" value="CAL1300575.1"/>
    <property type="molecule type" value="Genomic_DNA"/>
</dbReference>
<comment type="caution">
    <text evidence="9">The sequence shown here is derived from an EMBL/GenBank/DDBJ whole genome shotgun (WGS) entry which is preliminary data.</text>
</comment>
<evidence type="ECO:0000313" key="9">
    <source>
        <dbReference type="EMBL" id="CAL1300575.1"/>
    </source>
</evidence>
<feature type="disulfide bond" evidence="6">
    <location>
        <begin position="554"/>
        <end position="563"/>
    </location>
</feature>
<feature type="domain" description="EGF-like" evidence="8">
    <location>
        <begin position="456"/>
        <end position="492"/>
    </location>
</feature>
<dbReference type="GO" id="GO:0048495">
    <property type="term" value="F:Roundabout binding"/>
    <property type="evidence" value="ECO:0007669"/>
    <property type="project" value="TreeGrafter"/>
</dbReference>
<evidence type="ECO:0000256" key="6">
    <source>
        <dbReference type="PROSITE-ProRule" id="PRU00076"/>
    </source>
</evidence>
<feature type="disulfide bond" evidence="6">
    <location>
        <begin position="410"/>
        <end position="419"/>
    </location>
</feature>
<dbReference type="SUPFAM" id="SSF57196">
    <property type="entry name" value="EGF/Laminin"/>
    <property type="match status" value="16"/>
</dbReference>
<feature type="domain" description="EGF-like" evidence="8">
    <location>
        <begin position="276"/>
        <end position="312"/>
    </location>
</feature>
<comment type="caution">
    <text evidence="6">Lacks conserved residue(s) required for the propagation of feature annotation.</text>
</comment>
<keyword evidence="10" id="KW-1185">Reference proteome</keyword>
<dbReference type="AlphaFoldDB" id="A0AAV2BXG9"/>
<dbReference type="CDD" id="cd00054">
    <property type="entry name" value="EGF_CA"/>
    <property type="match status" value="2"/>
</dbReference>
<feature type="chain" id="PRO_5043438523" description="EGF-like domain-containing protein" evidence="7">
    <location>
        <begin position="24"/>
        <end position="1246"/>
    </location>
</feature>
<dbReference type="PANTHER" id="PTHR45836">
    <property type="entry name" value="SLIT HOMOLOG"/>
    <property type="match status" value="1"/>
</dbReference>
<feature type="domain" description="EGF-like" evidence="8">
    <location>
        <begin position="637"/>
        <end position="672"/>
    </location>
</feature>
<dbReference type="InterPro" id="IPR013032">
    <property type="entry name" value="EGF-like_CS"/>
</dbReference>
<keyword evidence="1 6" id="KW-0245">EGF-like domain</keyword>
<feature type="disulfide bond" evidence="6">
    <location>
        <begin position="734"/>
        <end position="743"/>
    </location>
</feature>
<gene>
    <name evidence="9" type="ORF">LARSCL_LOCUS22014</name>
</gene>
<feature type="domain" description="EGF-like" evidence="8">
    <location>
        <begin position="348"/>
        <end position="384"/>
    </location>
</feature>
<dbReference type="SMART" id="SM00179">
    <property type="entry name" value="EGF_CA"/>
    <property type="match status" value="14"/>
</dbReference>
<dbReference type="PROSITE" id="PS01186">
    <property type="entry name" value="EGF_2"/>
    <property type="match status" value="7"/>
</dbReference>
<dbReference type="Proteomes" id="UP001497382">
    <property type="component" value="Unassembled WGS sequence"/>
</dbReference>
<dbReference type="SUPFAM" id="SSF57184">
    <property type="entry name" value="Growth factor receptor domain"/>
    <property type="match status" value="1"/>
</dbReference>
<evidence type="ECO:0000256" key="3">
    <source>
        <dbReference type="ARBA" id="ARBA00022737"/>
    </source>
</evidence>
<protein>
    <recommendedName>
        <fullName evidence="8">EGF-like domain-containing protein</fullName>
    </recommendedName>
</protein>
<dbReference type="Pfam" id="PF00008">
    <property type="entry name" value="EGF"/>
    <property type="match status" value="8"/>
</dbReference>
<sequence>MMRNTLVILTCFVLSLYFVYINADLNLQENDINEIRNLQQNIDAYSFADQDIHPPLRADCDCKNGKCANEGEKVVCKCPPGYGNYTQYSCRACECGPNKSCIWIETGWFSSDKICFCNTGYFVDNGKCIADPCSSNPCKNGGSCAVSGSNFTCSCVKPYAGLTCETMPCSKQPCKNGGTCNVGKIGFTCKCPSPFSGTKCENDPCTSNPCQNNGTCKVDGQGYQCNCKKPFSGTNCETVLADPCTPNPCQNEGTCSVVGQDLKCSCKSPFKGNLCEIGPCSSNPCQNGGKCSVDGNNFKCECNPPFKGKNCETGPCSTKPCQNGGKCSVNGQNFKCSCEKPFTGKLCEKGPCTSNPCQNTGICTVKGQSFKCECQKPYKGEKCEISPCTSNPCQNKGKCKVDKENFKCECEKPYKGNLCQDGPCSSNPCQNNGDCIVDELGFQCKCKQPFKGENCEIGPCFSNPCLNNGKCKVVGMNYQCDCPLPYKGNQCEKDPCTSSPCFNKGNCTIKGNSFKCACKSPYFGDTCEKDPCSSSPCLNGGSCKIKGNTYSCDCSQDYVGDKCQFDCDCKNGKCQITSAKDVVCECLPEYGKNSDVCEACNCGTGANCTFESGFWGFGETKYCLCPDGSKLEEQHCEDPCRSNPCLHNGKCKVEGKNFKCECTPPYTGPTCKDDICTKNPCLNGGACKINATSLQCKCKIPYSGKLCEEDPCTKNPCENGGTCRLKDNSSKCDCKPPYFGDKCEKEISTPPTETTTHSSKTTVPSFSTTKTLLTTSPLMSTSWNNTTADIFTEEINMTTSEPSNFSYDFNWTTSEPSNFTEDFNKTTFEPSNFTIEFNRTTYEPSNFTFDFNETTYEPQNFTYDVNMTSYEPYNITNENSTSETTPFIFTTSVPITTKKPGVCDDNPCQNGGTCREEKGIAKCVCPPHYAGENCTDVLWCIEGEGKELCQGGGCTFDFQSKLGRCTCPDDKYYNYERKKCEVVDRCPFISKKCNEENNEVCKNGECQCKDDFKIDSDRKCVPNFCALNPCKENEDCEDIENDPGYVKCKCKEGYIFNGDYCMEDNVCSVPIKLKCQQICDIDTQSCDCYSGFILQSDNKTCVRESSTKLCSMDCGVGTCVEVKGSDTCLCPPTHVFNGTTCIDLCTANQIPEGLCPDNACIVDKEMVFKCKCDGKFAYNENGFTCRRKHMCTEGGGKETCKKRNAICMEDFSHPDGFTCKCEEGLGEDTDGTCKRKCDLPSQKEKC</sequence>
<proteinExistence type="predicted"/>
<feature type="disulfide bond" evidence="6">
    <location>
        <begin position="925"/>
        <end position="934"/>
    </location>
</feature>
<dbReference type="Gene3D" id="2.90.20.10">
    <property type="entry name" value="Plasmodium vivax P25 domain"/>
    <property type="match status" value="1"/>
</dbReference>
<dbReference type="PROSITE" id="PS50026">
    <property type="entry name" value="EGF_3"/>
    <property type="match status" value="16"/>
</dbReference>
<dbReference type="Pfam" id="PF12661">
    <property type="entry name" value="hEGF"/>
    <property type="match status" value="1"/>
</dbReference>
<feature type="domain" description="EGF-like" evidence="8">
    <location>
        <begin position="528"/>
        <end position="564"/>
    </location>
</feature>
<feature type="disulfide bond" evidence="6">
    <location>
        <begin position="155"/>
        <end position="164"/>
    </location>
</feature>